<dbReference type="InterPro" id="IPR002933">
    <property type="entry name" value="Peptidase_M20"/>
</dbReference>
<dbReference type="SUPFAM" id="SSF55031">
    <property type="entry name" value="Bacterial exopeptidase dimerisation domain"/>
    <property type="match status" value="1"/>
</dbReference>
<dbReference type="SUPFAM" id="SSF53187">
    <property type="entry name" value="Zn-dependent exopeptidases"/>
    <property type="match status" value="1"/>
</dbReference>
<evidence type="ECO:0000313" key="4">
    <source>
        <dbReference type="Proteomes" id="UP000193884"/>
    </source>
</evidence>
<keyword evidence="1" id="KW-0378">Hydrolase</keyword>
<dbReference type="NCBIfam" id="TIGR01891">
    <property type="entry name" value="amidohydrolases"/>
    <property type="match status" value="1"/>
</dbReference>
<dbReference type="InterPro" id="IPR036264">
    <property type="entry name" value="Bact_exopeptidase_dim_dom"/>
</dbReference>
<evidence type="ECO:0000256" key="1">
    <source>
        <dbReference type="ARBA" id="ARBA00022801"/>
    </source>
</evidence>
<dbReference type="Pfam" id="PF07687">
    <property type="entry name" value="M20_dimer"/>
    <property type="match status" value="1"/>
</dbReference>
<evidence type="ECO:0000259" key="2">
    <source>
        <dbReference type="Pfam" id="PF07687"/>
    </source>
</evidence>
<proteinExistence type="predicted"/>
<dbReference type="EMBL" id="NAFK01000160">
    <property type="protein sequence ID" value="OSJ28702.1"/>
    <property type="molecule type" value="Genomic_DNA"/>
</dbReference>
<dbReference type="PANTHER" id="PTHR11014">
    <property type="entry name" value="PEPTIDASE M20 FAMILY MEMBER"/>
    <property type="match status" value="1"/>
</dbReference>
<dbReference type="Gene3D" id="3.30.70.360">
    <property type="match status" value="1"/>
</dbReference>
<organism evidence="3 4">
    <name type="scientific">Bradyrhizobium canariense</name>
    <dbReference type="NCBI Taxonomy" id="255045"/>
    <lineage>
        <taxon>Bacteria</taxon>
        <taxon>Pseudomonadati</taxon>
        <taxon>Pseudomonadota</taxon>
        <taxon>Alphaproteobacteria</taxon>
        <taxon>Hyphomicrobiales</taxon>
        <taxon>Nitrobacteraceae</taxon>
        <taxon>Bradyrhizobium</taxon>
    </lineage>
</organism>
<dbReference type="Proteomes" id="UP000193884">
    <property type="component" value="Unassembled WGS sequence"/>
</dbReference>
<dbReference type="InterPro" id="IPR017439">
    <property type="entry name" value="Amidohydrolase"/>
</dbReference>
<sequence>MRTIPEIKAAEGETRALRRWFHAHPELAFEETETSDLIATTLKEYGIEVHRGLGRTGVVGVLRVGDGKRSIGLRADMDALPMQELNGFAHRSQYPGKMHACGHDGHMAMLLGAARHLARTRDFDGTIVFIFSPAEENGSGAKVMVDEGIFRQFPVDAVFGLHNWPGLPVNSFGIRPGPILAGCTNFDIRIIGVGAHAAFPHDGKDPILTGSQIVTALQGIITRNKNPMDAAVLSVTQFNGGEARNIVPDTAKLAGTIRAFDEKTLDLIESRMQTIVQNVSAAYECRAELTIKRYPPTVNTSAETRFAGEVMKSIVDEARVDTDVVPTMGSEDFAYMLQARPGAFAFVGAGDGEHREEGHGPGPCALHNTSYDFNDEILSLGSTYWVELSRRWLGARTASWSMRTLSHRD</sequence>
<gene>
    <name evidence="3" type="ORF">BST63_16150</name>
</gene>
<dbReference type="RefSeq" id="WP_085384486.1">
    <property type="nucleotide sequence ID" value="NZ_NAFJ01000149.1"/>
</dbReference>
<dbReference type="Pfam" id="PF01546">
    <property type="entry name" value="Peptidase_M20"/>
    <property type="match status" value="1"/>
</dbReference>
<feature type="domain" description="Peptidase M20 dimerisation" evidence="2">
    <location>
        <begin position="182"/>
        <end position="283"/>
    </location>
</feature>
<dbReference type="InterPro" id="IPR011650">
    <property type="entry name" value="Peptidase_M20_dimer"/>
</dbReference>
<accession>A0ABX3X4C1</accession>
<keyword evidence="4" id="KW-1185">Reference proteome</keyword>
<evidence type="ECO:0000313" key="3">
    <source>
        <dbReference type="EMBL" id="OSJ28702.1"/>
    </source>
</evidence>
<comment type="caution">
    <text evidence="3">The sequence shown here is derived from an EMBL/GenBank/DDBJ whole genome shotgun (WGS) entry which is preliminary data.</text>
</comment>
<reference evidence="3 4" key="1">
    <citation type="submission" date="2017-03" db="EMBL/GenBank/DDBJ databases">
        <title>Whole genome sequences of fourteen strains of Bradyrhizobium canariense and one strain of Bradyrhizobium japonicum isolated from Lupinus (Papilionoideae: Genisteae) species in Algeria.</title>
        <authorList>
            <person name="Crovadore J."/>
            <person name="Chekireb D."/>
            <person name="Brachmann A."/>
            <person name="Chablais R."/>
            <person name="Cochard B."/>
            <person name="Lefort F."/>
        </authorList>
    </citation>
    <scope>NUCLEOTIDE SEQUENCE [LARGE SCALE GENOMIC DNA]</scope>
    <source>
        <strain evidence="3 4">UBMAN05</strain>
    </source>
</reference>
<dbReference type="Gene3D" id="3.40.630.10">
    <property type="entry name" value="Zn peptidases"/>
    <property type="match status" value="1"/>
</dbReference>
<dbReference type="PIRSF" id="PIRSF005962">
    <property type="entry name" value="Pept_M20D_amidohydro"/>
    <property type="match status" value="1"/>
</dbReference>
<dbReference type="CDD" id="cd05666">
    <property type="entry name" value="M20_Acy1-like"/>
    <property type="match status" value="1"/>
</dbReference>
<protein>
    <submittedName>
        <fullName evidence="3">Amidohydrolase</fullName>
    </submittedName>
</protein>
<dbReference type="PANTHER" id="PTHR11014:SF63">
    <property type="entry name" value="METALLOPEPTIDASE, PUTATIVE (AFU_ORTHOLOGUE AFUA_6G09600)-RELATED"/>
    <property type="match status" value="1"/>
</dbReference>
<name>A0ABX3X4C1_9BRAD</name>